<evidence type="ECO:0000256" key="1">
    <source>
        <dbReference type="SAM" id="MobiDB-lite"/>
    </source>
</evidence>
<reference evidence="2" key="2">
    <citation type="journal article" date="2023" name="IMA Fungus">
        <title>Comparative genomic study of the Penicillium genus elucidates a diverse pangenome and 15 lateral gene transfer events.</title>
        <authorList>
            <person name="Petersen C."/>
            <person name="Sorensen T."/>
            <person name="Nielsen M.R."/>
            <person name="Sondergaard T.E."/>
            <person name="Sorensen J.L."/>
            <person name="Fitzpatrick D.A."/>
            <person name="Frisvad J.C."/>
            <person name="Nielsen K.L."/>
        </authorList>
    </citation>
    <scope>NUCLEOTIDE SEQUENCE</scope>
    <source>
        <strain evidence="2">IBT 30761</strain>
    </source>
</reference>
<accession>A0A9W9EQG9</accession>
<gene>
    <name evidence="2" type="ORF">N7532_010908</name>
</gene>
<evidence type="ECO:0000313" key="2">
    <source>
        <dbReference type="EMBL" id="KAJ5086137.1"/>
    </source>
</evidence>
<dbReference type="GeneID" id="81362378"/>
<comment type="caution">
    <text evidence="2">The sequence shown here is derived from an EMBL/GenBank/DDBJ whole genome shotgun (WGS) entry which is preliminary data.</text>
</comment>
<sequence>MEGEEEKTEEGGEFAALEGHSRLPHFAVFSRLPPHRNTSSTPVATRLSIARASLLPPPSRRARSFLDRTRINRGRT</sequence>
<reference evidence="2" key="1">
    <citation type="submission" date="2022-11" db="EMBL/GenBank/DDBJ databases">
        <authorList>
            <person name="Petersen C."/>
        </authorList>
    </citation>
    <scope>NUCLEOTIDE SEQUENCE</scope>
    <source>
        <strain evidence="2">IBT 30761</strain>
    </source>
</reference>
<evidence type="ECO:0000313" key="3">
    <source>
        <dbReference type="Proteomes" id="UP001149074"/>
    </source>
</evidence>
<name>A0A9W9EQG9_9EURO</name>
<proteinExistence type="predicted"/>
<organism evidence="2 3">
    <name type="scientific">Penicillium argentinense</name>
    <dbReference type="NCBI Taxonomy" id="1131581"/>
    <lineage>
        <taxon>Eukaryota</taxon>
        <taxon>Fungi</taxon>
        <taxon>Dikarya</taxon>
        <taxon>Ascomycota</taxon>
        <taxon>Pezizomycotina</taxon>
        <taxon>Eurotiomycetes</taxon>
        <taxon>Eurotiomycetidae</taxon>
        <taxon>Eurotiales</taxon>
        <taxon>Aspergillaceae</taxon>
        <taxon>Penicillium</taxon>
    </lineage>
</organism>
<feature type="region of interest" description="Disordered" evidence="1">
    <location>
        <begin position="51"/>
        <end position="76"/>
    </location>
</feature>
<keyword evidence="3" id="KW-1185">Reference proteome</keyword>
<protein>
    <submittedName>
        <fullName evidence="2">Uncharacterized protein</fullName>
    </submittedName>
</protein>
<dbReference type="RefSeq" id="XP_056470815.1">
    <property type="nucleotide sequence ID" value="XM_056623399.1"/>
</dbReference>
<dbReference type="EMBL" id="JAPQKI010000010">
    <property type="protein sequence ID" value="KAJ5086137.1"/>
    <property type="molecule type" value="Genomic_DNA"/>
</dbReference>
<dbReference type="Proteomes" id="UP001149074">
    <property type="component" value="Unassembled WGS sequence"/>
</dbReference>
<dbReference type="AlphaFoldDB" id="A0A9W9EQG9"/>